<keyword evidence="1" id="KW-0472">Membrane</keyword>
<evidence type="ECO:0000313" key="3">
    <source>
        <dbReference type="Proteomes" id="UP001597319"/>
    </source>
</evidence>
<dbReference type="InterPro" id="IPR011990">
    <property type="entry name" value="TPR-like_helical_dom_sf"/>
</dbReference>
<keyword evidence="1" id="KW-1133">Transmembrane helix</keyword>
<dbReference type="Gene3D" id="1.25.40.10">
    <property type="entry name" value="Tetratricopeptide repeat domain"/>
    <property type="match status" value="1"/>
</dbReference>
<keyword evidence="3" id="KW-1185">Reference proteome</keyword>
<organism evidence="2 3">
    <name type="scientific">Aquimarina rubra</name>
    <dbReference type="NCBI Taxonomy" id="1920033"/>
    <lineage>
        <taxon>Bacteria</taxon>
        <taxon>Pseudomonadati</taxon>
        <taxon>Bacteroidota</taxon>
        <taxon>Flavobacteriia</taxon>
        <taxon>Flavobacteriales</taxon>
        <taxon>Flavobacteriaceae</taxon>
        <taxon>Aquimarina</taxon>
    </lineage>
</organism>
<sequence length="247" mass="28778">MERTQELFEKIERYLVKTLSGDELIAFENEMISDPELALEVDKHRKLHQVLNNTDTLHFKEKLQKITEEVKQEESIDQSTSYFSYLKVAAFIVILLGVGTLLWNNFSGSTDYSDLYSSYYEPYPAEDITRGDHTNELHLIKKNYAEGNYEKVISGLNKTTSSSLPDQLRLYLGNSYLNLGKEQEALKQFETITDTSNYFEDASWYKALTYLKLGEIKKSWELLKVIIQYDGIYKEKAIQLIDKFKEL</sequence>
<proteinExistence type="predicted"/>
<name>A0ABW5LF62_9FLAO</name>
<evidence type="ECO:0000256" key="1">
    <source>
        <dbReference type="SAM" id="Phobius"/>
    </source>
</evidence>
<evidence type="ECO:0000313" key="2">
    <source>
        <dbReference type="EMBL" id="MFD2563215.1"/>
    </source>
</evidence>
<dbReference type="Proteomes" id="UP001597319">
    <property type="component" value="Unassembled WGS sequence"/>
</dbReference>
<feature type="transmembrane region" description="Helical" evidence="1">
    <location>
        <begin position="82"/>
        <end position="103"/>
    </location>
</feature>
<accession>A0ABW5LF62</accession>
<dbReference type="EMBL" id="JBHULE010000019">
    <property type="protein sequence ID" value="MFD2563215.1"/>
    <property type="molecule type" value="Genomic_DNA"/>
</dbReference>
<gene>
    <name evidence="2" type="ORF">ACFSR1_11110</name>
</gene>
<reference evidence="3" key="1">
    <citation type="journal article" date="2019" name="Int. J. Syst. Evol. Microbiol.">
        <title>The Global Catalogue of Microorganisms (GCM) 10K type strain sequencing project: providing services to taxonomists for standard genome sequencing and annotation.</title>
        <authorList>
            <consortium name="The Broad Institute Genomics Platform"/>
            <consortium name="The Broad Institute Genome Sequencing Center for Infectious Disease"/>
            <person name="Wu L."/>
            <person name="Ma J."/>
        </authorList>
    </citation>
    <scope>NUCLEOTIDE SEQUENCE [LARGE SCALE GENOMIC DNA]</scope>
    <source>
        <strain evidence="3">KCTC 52274</strain>
    </source>
</reference>
<dbReference type="RefSeq" id="WP_378292455.1">
    <property type="nucleotide sequence ID" value="NZ_JBHULE010000019.1"/>
</dbReference>
<keyword evidence="1" id="KW-0812">Transmembrane</keyword>
<protein>
    <submittedName>
        <fullName evidence="2">Tol-pal system YbgF family protein</fullName>
    </submittedName>
</protein>
<comment type="caution">
    <text evidence="2">The sequence shown here is derived from an EMBL/GenBank/DDBJ whole genome shotgun (WGS) entry which is preliminary data.</text>
</comment>
<dbReference type="SUPFAM" id="SSF48452">
    <property type="entry name" value="TPR-like"/>
    <property type="match status" value="1"/>
</dbReference>